<feature type="compositionally biased region" description="Basic and acidic residues" evidence="1">
    <location>
        <begin position="65"/>
        <end position="76"/>
    </location>
</feature>
<dbReference type="Proteomes" id="UP000663870">
    <property type="component" value="Unassembled WGS sequence"/>
</dbReference>
<comment type="caution">
    <text evidence="2">The sequence shown here is derived from an EMBL/GenBank/DDBJ whole genome shotgun (WGS) entry which is preliminary data.</text>
</comment>
<feature type="region of interest" description="Disordered" evidence="1">
    <location>
        <begin position="46"/>
        <end position="90"/>
    </location>
</feature>
<proteinExistence type="predicted"/>
<name>A0A815WP62_9BILA</name>
<dbReference type="AlphaFoldDB" id="A0A815WP62"/>
<evidence type="ECO:0000313" key="4">
    <source>
        <dbReference type="Proteomes" id="UP000663854"/>
    </source>
</evidence>
<sequence length="90" mass="10542">MWIPQDEHLLATILHPQLKHFGKNPSDKIRAIKNLNILKVIFDNQMGNNEQNQGKRKNDQSSNKSSDENIKKQKVDENDDILIEEKENMF</sequence>
<evidence type="ECO:0000313" key="2">
    <source>
        <dbReference type="EMBL" id="CAF1550278.1"/>
    </source>
</evidence>
<evidence type="ECO:0000313" key="5">
    <source>
        <dbReference type="Proteomes" id="UP000663870"/>
    </source>
</evidence>
<protein>
    <submittedName>
        <fullName evidence="2">Uncharacterized protein</fullName>
    </submittedName>
</protein>
<reference evidence="2" key="1">
    <citation type="submission" date="2021-02" db="EMBL/GenBank/DDBJ databases">
        <authorList>
            <person name="Nowell W R."/>
        </authorList>
    </citation>
    <scope>NUCLEOTIDE SEQUENCE</scope>
</reference>
<dbReference type="Proteomes" id="UP000663854">
    <property type="component" value="Unassembled WGS sequence"/>
</dbReference>
<organism evidence="2 4">
    <name type="scientific">Rotaria sordida</name>
    <dbReference type="NCBI Taxonomy" id="392033"/>
    <lineage>
        <taxon>Eukaryota</taxon>
        <taxon>Metazoa</taxon>
        <taxon>Spiralia</taxon>
        <taxon>Gnathifera</taxon>
        <taxon>Rotifera</taxon>
        <taxon>Eurotatoria</taxon>
        <taxon>Bdelloidea</taxon>
        <taxon>Philodinida</taxon>
        <taxon>Philodinidae</taxon>
        <taxon>Rotaria</taxon>
    </lineage>
</organism>
<dbReference type="EMBL" id="CAJNOL010015819">
    <property type="protein sequence ID" value="CAF1673028.1"/>
    <property type="molecule type" value="Genomic_DNA"/>
</dbReference>
<gene>
    <name evidence="3" type="ORF">JXQ802_LOCUS57903</name>
    <name evidence="2" type="ORF">PYM288_LOCUS41297</name>
</gene>
<evidence type="ECO:0000313" key="3">
    <source>
        <dbReference type="EMBL" id="CAF1673028.1"/>
    </source>
</evidence>
<accession>A0A815WP62</accession>
<dbReference type="EMBL" id="CAJNOH010013926">
    <property type="protein sequence ID" value="CAF1550278.1"/>
    <property type="molecule type" value="Genomic_DNA"/>
</dbReference>
<keyword evidence="5" id="KW-1185">Reference proteome</keyword>
<evidence type="ECO:0000256" key="1">
    <source>
        <dbReference type="SAM" id="MobiDB-lite"/>
    </source>
</evidence>